<keyword evidence="1" id="KW-1185">Reference proteome</keyword>
<evidence type="ECO:0000313" key="2">
    <source>
        <dbReference type="RefSeq" id="XP_019615851.1"/>
    </source>
</evidence>
<organism evidence="1 2">
    <name type="scientific">Branchiostoma belcheri</name>
    <name type="common">Amphioxus</name>
    <dbReference type="NCBI Taxonomy" id="7741"/>
    <lineage>
        <taxon>Eukaryota</taxon>
        <taxon>Metazoa</taxon>
        <taxon>Chordata</taxon>
        <taxon>Cephalochordata</taxon>
        <taxon>Leptocardii</taxon>
        <taxon>Amphioxiformes</taxon>
        <taxon>Branchiostomatidae</taxon>
        <taxon>Branchiostoma</taxon>
    </lineage>
</organism>
<dbReference type="Proteomes" id="UP000515135">
    <property type="component" value="Unplaced"/>
</dbReference>
<evidence type="ECO:0000313" key="1">
    <source>
        <dbReference type="Proteomes" id="UP000515135"/>
    </source>
</evidence>
<protein>
    <submittedName>
        <fullName evidence="2">Uncharacterized protein LOC109463464</fullName>
    </submittedName>
</protein>
<gene>
    <name evidence="2" type="primary">LOC109463464</name>
</gene>
<dbReference type="RefSeq" id="XP_019615851.1">
    <property type="nucleotide sequence ID" value="XM_019760292.1"/>
</dbReference>
<dbReference type="AlphaFoldDB" id="A0A6P4YFT0"/>
<dbReference type="KEGG" id="bbel:109463464"/>
<accession>A0A6P4YFT0</accession>
<dbReference type="GeneID" id="109463464"/>
<proteinExistence type="predicted"/>
<sequence>MCTRTLHGDVNPAAAFRRLEMSTASFGSQMYVVFNSNPMTEQRSDFNLTFTTRDQNDVPEFNEETFVPQTAPTFNQTTVEEFVKLDLYFSLAEWVRFRFCYSYSRSGDFLQVYAAIQDYTLPTSNVESDIPYSCTYLFERSMLLSDS</sequence>
<name>A0A6P4YFT0_BRABE</name>
<reference evidence="2" key="1">
    <citation type="submission" date="2025-08" db="UniProtKB">
        <authorList>
            <consortium name="RefSeq"/>
        </authorList>
    </citation>
    <scope>IDENTIFICATION</scope>
    <source>
        <tissue evidence="2">Gonad</tissue>
    </source>
</reference>